<protein>
    <submittedName>
        <fullName evidence="1">Uncharacterized protein</fullName>
    </submittedName>
</protein>
<dbReference type="RefSeq" id="WP_259543564.1">
    <property type="nucleotide sequence ID" value="NZ_JANLCJ010000517.1"/>
</dbReference>
<reference evidence="1" key="1">
    <citation type="submission" date="2022-08" db="EMBL/GenBank/DDBJ databases">
        <authorList>
            <person name="Deng Y."/>
            <person name="Han X.-F."/>
            <person name="Zhang Y.-Q."/>
        </authorList>
    </citation>
    <scope>NUCLEOTIDE SEQUENCE</scope>
    <source>
        <strain evidence="1">CPCC 203386</strain>
    </source>
</reference>
<organism evidence="1 2">
    <name type="scientific">Herbiconiux daphne</name>
    <dbReference type="NCBI Taxonomy" id="2970914"/>
    <lineage>
        <taxon>Bacteria</taxon>
        <taxon>Bacillati</taxon>
        <taxon>Actinomycetota</taxon>
        <taxon>Actinomycetes</taxon>
        <taxon>Micrococcales</taxon>
        <taxon>Microbacteriaceae</taxon>
        <taxon>Herbiconiux</taxon>
    </lineage>
</organism>
<dbReference type="EMBL" id="JANLCJ010000517">
    <property type="protein sequence ID" value="MCS5737224.1"/>
    <property type="molecule type" value="Genomic_DNA"/>
</dbReference>
<accession>A0ABT2HB98</accession>
<keyword evidence="2" id="KW-1185">Reference proteome</keyword>
<comment type="caution">
    <text evidence="1">The sequence shown here is derived from an EMBL/GenBank/DDBJ whole genome shotgun (WGS) entry which is preliminary data.</text>
</comment>
<gene>
    <name evidence="1" type="ORF">N1032_26195</name>
</gene>
<dbReference type="Proteomes" id="UP001165586">
    <property type="component" value="Unassembled WGS sequence"/>
</dbReference>
<sequence>MARIDVRINKPEMQFTFADIKPGHTFWCADGYISIACKQQSGTSKRQAVVLEDGQIWYPSPTERVRPVNIAVIEV</sequence>
<evidence type="ECO:0000313" key="1">
    <source>
        <dbReference type="EMBL" id="MCS5737224.1"/>
    </source>
</evidence>
<proteinExistence type="predicted"/>
<name>A0ABT2HB98_9MICO</name>
<evidence type="ECO:0000313" key="2">
    <source>
        <dbReference type="Proteomes" id="UP001165586"/>
    </source>
</evidence>